<dbReference type="AlphaFoldDB" id="A0A9D1QG58"/>
<evidence type="ECO:0000256" key="6">
    <source>
        <dbReference type="ARBA" id="ARBA00022839"/>
    </source>
</evidence>
<evidence type="ECO:0000256" key="7">
    <source>
        <dbReference type="ARBA" id="ARBA00023172"/>
    </source>
</evidence>
<comment type="similarity">
    <text evidence="1 8">Belongs to the SbcD family.</text>
</comment>
<evidence type="ECO:0000256" key="8">
    <source>
        <dbReference type="RuleBase" id="RU363069"/>
    </source>
</evidence>
<evidence type="ECO:0000256" key="5">
    <source>
        <dbReference type="ARBA" id="ARBA00022801"/>
    </source>
</evidence>
<dbReference type="InterPro" id="IPR004593">
    <property type="entry name" value="SbcD"/>
</dbReference>
<dbReference type="InterPro" id="IPR004843">
    <property type="entry name" value="Calcineurin-like_PHP"/>
</dbReference>
<evidence type="ECO:0000313" key="12">
    <source>
        <dbReference type="Proteomes" id="UP000823989"/>
    </source>
</evidence>
<keyword evidence="8" id="KW-0255">Endonuclease</keyword>
<dbReference type="PANTHER" id="PTHR30337:SF0">
    <property type="entry name" value="NUCLEASE SBCCD SUBUNIT D"/>
    <property type="match status" value="1"/>
</dbReference>
<dbReference type="SUPFAM" id="SSF56300">
    <property type="entry name" value="Metallo-dependent phosphatases"/>
    <property type="match status" value="1"/>
</dbReference>
<feature type="domain" description="Nuclease SbcCD subunit D C-terminal" evidence="10">
    <location>
        <begin position="263"/>
        <end position="347"/>
    </location>
</feature>
<dbReference type="InterPro" id="IPR026843">
    <property type="entry name" value="SbcD_C"/>
</dbReference>
<accession>A0A9D1QG58</accession>
<keyword evidence="5 8" id="KW-0378">Hydrolase</keyword>
<feature type="domain" description="Calcineurin-like phosphoesterase" evidence="9">
    <location>
        <begin position="1"/>
        <end position="214"/>
    </location>
</feature>
<reference evidence="11" key="1">
    <citation type="journal article" date="2021" name="PeerJ">
        <title>Extensive microbial diversity within the chicken gut microbiome revealed by metagenomics and culture.</title>
        <authorList>
            <person name="Gilroy R."/>
            <person name="Ravi A."/>
            <person name="Getino M."/>
            <person name="Pursley I."/>
            <person name="Horton D.L."/>
            <person name="Alikhan N.F."/>
            <person name="Baker D."/>
            <person name="Gharbi K."/>
            <person name="Hall N."/>
            <person name="Watson M."/>
            <person name="Adriaenssens E.M."/>
            <person name="Foster-Nyarko E."/>
            <person name="Jarju S."/>
            <person name="Secka A."/>
            <person name="Antonio M."/>
            <person name="Oren A."/>
            <person name="Chaudhuri R.R."/>
            <person name="La Ragione R."/>
            <person name="Hildebrand F."/>
            <person name="Pallen M.J."/>
        </authorList>
    </citation>
    <scope>NUCLEOTIDE SEQUENCE</scope>
    <source>
        <strain evidence="11">ChiHjej13B12-752</strain>
    </source>
</reference>
<dbReference type="CDD" id="cd00840">
    <property type="entry name" value="MPP_Mre11_N"/>
    <property type="match status" value="1"/>
</dbReference>
<evidence type="ECO:0000256" key="3">
    <source>
        <dbReference type="ARBA" id="ARBA00013365"/>
    </source>
</evidence>
<protein>
    <recommendedName>
        <fullName evidence="3 8">Nuclease SbcCD subunit D</fullName>
    </recommendedName>
</protein>
<dbReference type="EMBL" id="DXHR01000003">
    <property type="protein sequence ID" value="HIW11949.1"/>
    <property type="molecule type" value="Genomic_DNA"/>
</dbReference>
<sequence>MKILHTADWHIGRRLNGTDLLSDQMHVLDQLIEYIKNEEIDLCVIAGDVFDRSNPSQAALELVNEYLYRINIGLGVPVLAISGNHDSRSRLGYGSRWFEKSNYHMRTSIGDILDPVIIDDHHFYMVPYMDVLEAKQYFKDESIISHHDVYRKVTGEIRKRIDHDARNIFVGHMFISDAKSSDSERPLSIGLSEEVGTDLFTDFELVLLGHLHHPFAIEHDSIFYSGSLLKYSFSETRQPKGFRVIDTGEENECRFVPAESKCDLVHYKGSYDEVINEKVAFRDNNAYFKFELTGLETIKDPMAKLKMIYPNTLELRPVIETRESSMSKVDVNQSTDREIFDAFIAQVHGTELTAYQEDLFKQLFKGDADETD</sequence>
<dbReference type="InterPro" id="IPR029052">
    <property type="entry name" value="Metallo-depent_PP-like"/>
</dbReference>
<dbReference type="InterPro" id="IPR041796">
    <property type="entry name" value="Mre11_N"/>
</dbReference>
<dbReference type="PANTHER" id="PTHR30337">
    <property type="entry name" value="COMPONENT OF ATP-DEPENDENT DSDNA EXONUCLEASE"/>
    <property type="match status" value="1"/>
</dbReference>
<dbReference type="NCBIfam" id="TIGR00619">
    <property type="entry name" value="sbcd"/>
    <property type="match status" value="1"/>
</dbReference>
<name>A0A9D1QG58_9STAP</name>
<gene>
    <name evidence="8" type="primary">sbcD</name>
    <name evidence="11" type="ORF">H9891_02085</name>
</gene>
<dbReference type="Proteomes" id="UP000823989">
    <property type="component" value="Unassembled WGS sequence"/>
</dbReference>
<dbReference type="Pfam" id="PF00149">
    <property type="entry name" value="Metallophos"/>
    <property type="match status" value="1"/>
</dbReference>
<proteinExistence type="inferred from homology"/>
<dbReference type="InterPro" id="IPR050535">
    <property type="entry name" value="DNA_Repair-Maintenance_Comp"/>
</dbReference>
<evidence type="ECO:0000256" key="4">
    <source>
        <dbReference type="ARBA" id="ARBA00022722"/>
    </source>
</evidence>
<organism evidence="11 12">
    <name type="scientific">Candidatus Salinicoccus stercoripullorum</name>
    <dbReference type="NCBI Taxonomy" id="2838756"/>
    <lineage>
        <taxon>Bacteria</taxon>
        <taxon>Bacillati</taxon>
        <taxon>Bacillota</taxon>
        <taxon>Bacilli</taxon>
        <taxon>Bacillales</taxon>
        <taxon>Staphylococcaceae</taxon>
        <taxon>Salinicoccus</taxon>
    </lineage>
</organism>
<dbReference type="Pfam" id="PF12320">
    <property type="entry name" value="SbcD_C"/>
    <property type="match status" value="1"/>
</dbReference>
<dbReference type="GO" id="GO:0006260">
    <property type="term" value="P:DNA replication"/>
    <property type="evidence" value="ECO:0007669"/>
    <property type="project" value="UniProtKB-KW"/>
</dbReference>
<evidence type="ECO:0000259" key="9">
    <source>
        <dbReference type="Pfam" id="PF00149"/>
    </source>
</evidence>
<comment type="caution">
    <text evidence="11">The sequence shown here is derived from an EMBL/GenBank/DDBJ whole genome shotgun (WGS) entry which is preliminary data.</text>
</comment>
<keyword evidence="6 8" id="KW-0269">Exonuclease</keyword>
<reference evidence="11" key="2">
    <citation type="submission" date="2021-04" db="EMBL/GenBank/DDBJ databases">
        <authorList>
            <person name="Gilroy R."/>
        </authorList>
    </citation>
    <scope>NUCLEOTIDE SEQUENCE</scope>
    <source>
        <strain evidence="11">ChiHjej13B12-752</strain>
    </source>
</reference>
<comment type="function">
    <text evidence="8">SbcCD cleaves DNA hairpin structures. These structures can inhibit DNA replication and are intermediates in certain DNA recombination reactions. The complex acts as a 3'-&gt;5' double strand exonuclease that can open hairpins. It also has a 5' single-strand endonuclease activity.</text>
</comment>
<dbReference type="GO" id="GO:0004519">
    <property type="term" value="F:endonuclease activity"/>
    <property type="evidence" value="ECO:0007669"/>
    <property type="project" value="UniProtKB-KW"/>
</dbReference>
<keyword evidence="7 8" id="KW-0233">DNA recombination</keyword>
<evidence type="ECO:0000259" key="10">
    <source>
        <dbReference type="Pfam" id="PF12320"/>
    </source>
</evidence>
<evidence type="ECO:0000256" key="1">
    <source>
        <dbReference type="ARBA" id="ARBA00010555"/>
    </source>
</evidence>
<evidence type="ECO:0000256" key="2">
    <source>
        <dbReference type="ARBA" id="ARBA00011322"/>
    </source>
</evidence>
<keyword evidence="4 8" id="KW-0540">Nuclease</keyword>
<dbReference type="GO" id="GO:0006310">
    <property type="term" value="P:DNA recombination"/>
    <property type="evidence" value="ECO:0007669"/>
    <property type="project" value="UniProtKB-KW"/>
</dbReference>
<dbReference type="Gene3D" id="3.60.21.10">
    <property type="match status" value="1"/>
</dbReference>
<comment type="subunit">
    <text evidence="2 8">Heterodimer of SbcC and SbcD.</text>
</comment>
<evidence type="ECO:0000313" key="11">
    <source>
        <dbReference type="EMBL" id="HIW11949.1"/>
    </source>
</evidence>
<dbReference type="GO" id="GO:0008408">
    <property type="term" value="F:3'-5' exonuclease activity"/>
    <property type="evidence" value="ECO:0007669"/>
    <property type="project" value="InterPro"/>
</dbReference>
<keyword evidence="8" id="KW-0235">DNA replication</keyword>